<dbReference type="InterPro" id="IPR055411">
    <property type="entry name" value="LRR_FXL15/At3g58940/PEG3-like"/>
</dbReference>
<gene>
    <name evidence="3" type="ORF">RJ641_001742</name>
</gene>
<evidence type="ECO:0000313" key="4">
    <source>
        <dbReference type="Proteomes" id="UP001370490"/>
    </source>
</evidence>
<evidence type="ECO:0000259" key="2">
    <source>
        <dbReference type="PROSITE" id="PS50181"/>
    </source>
</evidence>
<name>A0AAN8ZFM4_9MAGN</name>
<accession>A0AAN8ZFM4</accession>
<evidence type="ECO:0000256" key="1">
    <source>
        <dbReference type="SAM" id="MobiDB-lite"/>
    </source>
</evidence>
<organism evidence="3 4">
    <name type="scientific">Dillenia turbinata</name>
    <dbReference type="NCBI Taxonomy" id="194707"/>
    <lineage>
        <taxon>Eukaryota</taxon>
        <taxon>Viridiplantae</taxon>
        <taxon>Streptophyta</taxon>
        <taxon>Embryophyta</taxon>
        <taxon>Tracheophyta</taxon>
        <taxon>Spermatophyta</taxon>
        <taxon>Magnoliopsida</taxon>
        <taxon>eudicotyledons</taxon>
        <taxon>Gunneridae</taxon>
        <taxon>Pentapetalae</taxon>
        <taxon>Dilleniales</taxon>
        <taxon>Dilleniaceae</taxon>
        <taxon>Dillenia</taxon>
    </lineage>
</organism>
<dbReference type="Gene3D" id="3.80.10.10">
    <property type="entry name" value="Ribonuclease Inhibitor"/>
    <property type="match status" value="1"/>
</dbReference>
<dbReference type="PANTHER" id="PTHR38926">
    <property type="entry name" value="F-BOX DOMAIN CONTAINING PROTEIN, EXPRESSED"/>
    <property type="match status" value="1"/>
</dbReference>
<feature type="non-terminal residue" evidence="3">
    <location>
        <position position="342"/>
    </location>
</feature>
<dbReference type="Pfam" id="PF13516">
    <property type="entry name" value="LRR_6"/>
    <property type="match status" value="1"/>
</dbReference>
<dbReference type="Gene3D" id="1.20.1280.50">
    <property type="match status" value="1"/>
</dbReference>
<dbReference type="SUPFAM" id="SSF52047">
    <property type="entry name" value="RNI-like"/>
    <property type="match status" value="1"/>
</dbReference>
<dbReference type="InterPro" id="IPR032675">
    <property type="entry name" value="LRR_dom_sf"/>
</dbReference>
<protein>
    <submittedName>
        <fullName evidence="3">F-box domain</fullName>
    </submittedName>
</protein>
<feature type="region of interest" description="Disordered" evidence="1">
    <location>
        <begin position="1"/>
        <end position="25"/>
    </location>
</feature>
<reference evidence="3 4" key="1">
    <citation type="submission" date="2023-12" db="EMBL/GenBank/DDBJ databases">
        <title>A high-quality genome assembly for Dillenia turbinata (Dilleniales).</title>
        <authorList>
            <person name="Chanderbali A."/>
        </authorList>
    </citation>
    <scope>NUCLEOTIDE SEQUENCE [LARGE SCALE GENOMIC DNA]</scope>
    <source>
        <strain evidence="3">LSX21</strain>
        <tissue evidence="3">Leaf</tissue>
    </source>
</reference>
<dbReference type="InterPro" id="IPR001810">
    <property type="entry name" value="F-box_dom"/>
</dbReference>
<dbReference type="Pfam" id="PF12937">
    <property type="entry name" value="F-box-like"/>
    <property type="match status" value="1"/>
</dbReference>
<dbReference type="AlphaFoldDB" id="A0AAN8ZFM4"/>
<dbReference type="PROSITE" id="PS50181">
    <property type="entry name" value="FBOX"/>
    <property type="match status" value="1"/>
</dbReference>
<keyword evidence="4" id="KW-1185">Reference proteome</keyword>
<sequence length="342" mass="39505">MATDCEFSSFSSQSEESSPKKVQSVESSSNEIRNWLELPSDVTCLILKKLGTIEILTSAQRVCKLWWKLCKDPAMWRTIDMSTTEDSWDMDYDPEVIVRNAVDRSCGELVDINIEYFGTDRLMEYITARTSNLKRLRLVSCCISDECLSDAAKRLPLLEDLEISLCFFTRESLEVVGRCCPCLRTLKYNKRGYRRPRVECDEEALAIAECMPELRYLQFFGNKLTNDGLEAILDGCPHLEYLDLRRCFNITLPGDLGRRCAERLKTLRCPNDPTDDYEFRAQNLDGSVDEDYHVMSDIFSSDEYDDYDYDYDDIGFSSDEYWDHVYNYDFDYVSSDGGDLGA</sequence>
<dbReference type="InterPro" id="IPR001611">
    <property type="entry name" value="Leu-rich_rpt"/>
</dbReference>
<dbReference type="CDD" id="cd22164">
    <property type="entry name" value="F-box_AtSKIP19-like"/>
    <property type="match status" value="1"/>
</dbReference>
<comment type="caution">
    <text evidence="3">The sequence shown here is derived from an EMBL/GenBank/DDBJ whole genome shotgun (WGS) entry which is preliminary data.</text>
</comment>
<dbReference type="PANTHER" id="PTHR38926:SF2">
    <property type="entry name" value="F-BOX_LRR-REPEAT PROTEIN 21-RELATED"/>
    <property type="match status" value="1"/>
</dbReference>
<dbReference type="EMBL" id="JBAMMX010000010">
    <property type="protein sequence ID" value="KAK6932118.1"/>
    <property type="molecule type" value="Genomic_DNA"/>
</dbReference>
<evidence type="ECO:0000313" key="3">
    <source>
        <dbReference type="EMBL" id="KAK6932118.1"/>
    </source>
</evidence>
<proteinExistence type="predicted"/>
<dbReference type="Pfam" id="PF24758">
    <property type="entry name" value="LRR_At5g56370"/>
    <property type="match status" value="1"/>
</dbReference>
<feature type="domain" description="F-box" evidence="2">
    <location>
        <begin position="32"/>
        <end position="79"/>
    </location>
</feature>
<dbReference type="Proteomes" id="UP001370490">
    <property type="component" value="Unassembled WGS sequence"/>
</dbReference>